<evidence type="ECO:0000313" key="3">
    <source>
        <dbReference type="Proteomes" id="UP000294901"/>
    </source>
</evidence>
<gene>
    <name evidence="2" type="ORF">C8E87_8062</name>
</gene>
<protein>
    <submittedName>
        <fullName evidence="2">Uncharacterized protein</fullName>
    </submittedName>
</protein>
<comment type="caution">
    <text evidence="2">The sequence shown here is derived from an EMBL/GenBank/DDBJ whole genome shotgun (WGS) entry which is preliminary data.</text>
</comment>
<dbReference type="Proteomes" id="UP000294901">
    <property type="component" value="Unassembled WGS sequence"/>
</dbReference>
<feature type="region of interest" description="Disordered" evidence="1">
    <location>
        <begin position="1"/>
        <end position="30"/>
    </location>
</feature>
<sequence length="30" mass="3514">MSQLMYKGPSRPMTGKRPDRHAVTARQWAR</sequence>
<organism evidence="2 3">
    <name type="scientific">Paractinoplanes brasiliensis</name>
    <dbReference type="NCBI Taxonomy" id="52695"/>
    <lineage>
        <taxon>Bacteria</taxon>
        <taxon>Bacillati</taxon>
        <taxon>Actinomycetota</taxon>
        <taxon>Actinomycetes</taxon>
        <taxon>Micromonosporales</taxon>
        <taxon>Micromonosporaceae</taxon>
        <taxon>Paractinoplanes</taxon>
    </lineage>
</organism>
<dbReference type="EMBL" id="SNWR01000002">
    <property type="protein sequence ID" value="TDO32595.1"/>
    <property type="molecule type" value="Genomic_DNA"/>
</dbReference>
<proteinExistence type="predicted"/>
<accession>A0A4R6JDJ4</accession>
<dbReference type="AlphaFoldDB" id="A0A4R6JDJ4"/>
<keyword evidence="3" id="KW-1185">Reference proteome</keyword>
<evidence type="ECO:0000313" key="2">
    <source>
        <dbReference type="EMBL" id="TDO32595.1"/>
    </source>
</evidence>
<evidence type="ECO:0000256" key="1">
    <source>
        <dbReference type="SAM" id="MobiDB-lite"/>
    </source>
</evidence>
<reference evidence="2 3" key="1">
    <citation type="submission" date="2019-03" db="EMBL/GenBank/DDBJ databases">
        <title>Sequencing the genomes of 1000 actinobacteria strains.</title>
        <authorList>
            <person name="Klenk H.-P."/>
        </authorList>
    </citation>
    <scope>NUCLEOTIDE SEQUENCE [LARGE SCALE GENOMIC DNA]</scope>
    <source>
        <strain evidence="2 3">DSM 43805</strain>
    </source>
</reference>
<name>A0A4R6JDJ4_9ACTN</name>